<protein>
    <submittedName>
        <fullName evidence="1">Uncharacterized protein</fullName>
    </submittedName>
</protein>
<gene>
    <name evidence="1" type="ORF">V5799_003211</name>
</gene>
<comment type="caution">
    <text evidence="1">The sequence shown here is derived from an EMBL/GenBank/DDBJ whole genome shotgun (WGS) entry which is preliminary data.</text>
</comment>
<evidence type="ECO:0000313" key="1">
    <source>
        <dbReference type="EMBL" id="KAK8759155.1"/>
    </source>
</evidence>
<dbReference type="Proteomes" id="UP001321473">
    <property type="component" value="Unassembled WGS sequence"/>
</dbReference>
<evidence type="ECO:0000313" key="2">
    <source>
        <dbReference type="Proteomes" id="UP001321473"/>
    </source>
</evidence>
<reference evidence="1 2" key="1">
    <citation type="journal article" date="2023" name="Arcadia Sci">
        <title>De novo assembly of a long-read Amblyomma americanum tick genome.</title>
        <authorList>
            <person name="Chou S."/>
            <person name="Poskanzer K.E."/>
            <person name="Rollins M."/>
            <person name="Thuy-Boun P.S."/>
        </authorList>
    </citation>
    <scope>NUCLEOTIDE SEQUENCE [LARGE SCALE GENOMIC DNA]</scope>
    <source>
        <strain evidence="1">F_SG_1</strain>
        <tissue evidence="1">Salivary glands</tissue>
    </source>
</reference>
<sequence>MTKRRYISCYIRNKEKTNVALCKSFQRRQISRTADSYDRGSRERFGLAAELVMINICAPLAEGAEGARASTLLFMAADMAAETGMRA</sequence>
<keyword evidence="2" id="KW-1185">Reference proteome</keyword>
<dbReference type="EMBL" id="JARKHS020033380">
    <property type="protein sequence ID" value="KAK8759155.1"/>
    <property type="molecule type" value="Genomic_DNA"/>
</dbReference>
<organism evidence="1 2">
    <name type="scientific">Amblyomma americanum</name>
    <name type="common">Lone star tick</name>
    <dbReference type="NCBI Taxonomy" id="6943"/>
    <lineage>
        <taxon>Eukaryota</taxon>
        <taxon>Metazoa</taxon>
        <taxon>Ecdysozoa</taxon>
        <taxon>Arthropoda</taxon>
        <taxon>Chelicerata</taxon>
        <taxon>Arachnida</taxon>
        <taxon>Acari</taxon>
        <taxon>Parasitiformes</taxon>
        <taxon>Ixodida</taxon>
        <taxon>Ixodoidea</taxon>
        <taxon>Ixodidae</taxon>
        <taxon>Amblyomminae</taxon>
        <taxon>Amblyomma</taxon>
    </lineage>
</organism>
<name>A0AAQ4D9L5_AMBAM</name>
<proteinExistence type="predicted"/>
<accession>A0AAQ4D9L5</accession>
<dbReference type="AlphaFoldDB" id="A0AAQ4D9L5"/>